<dbReference type="InterPro" id="IPR008979">
    <property type="entry name" value="Galactose-bd-like_sf"/>
</dbReference>
<dbReference type="SUPFAM" id="SSF48208">
    <property type="entry name" value="Six-hairpin glycosidases"/>
    <property type="match status" value="1"/>
</dbReference>
<dbReference type="Gene3D" id="2.60.120.260">
    <property type="entry name" value="Galactose-binding domain-like"/>
    <property type="match status" value="1"/>
</dbReference>
<evidence type="ECO:0000259" key="2">
    <source>
        <dbReference type="PROSITE" id="PS51175"/>
    </source>
</evidence>
<name>A0A7Y6IBG6_9ACTN</name>
<dbReference type="InterPro" id="IPR052043">
    <property type="entry name" value="PolySaccharide_Degr_Enz"/>
</dbReference>
<dbReference type="GO" id="GO:0030246">
    <property type="term" value="F:carbohydrate binding"/>
    <property type="evidence" value="ECO:0007669"/>
    <property type="project" value="InterPro"/>
</dbReference>
<accession>A0A7Y6IBG6</accession>
<proteinExistence type="predicted"/>
<dbReference type="InterPro" id="IPR012341">
    <property type="entry name" value="6hp_glycosidase-like_sf"/>
</dbReference>
<evidence type="ECO:0000313" key="4">
    <source>
        <dbReference type="Proteomes" id="UP000586042"/>
    </source>
</evidence>
<dbReference type="InterPro" id="IPR010905">
    <property type="entry name" value="Glyco_hydro_88"/>
</dbReference>
<dbReference type="AlphaFoldDB" id="A0A7Y6IBG6"/>
<dbReference type="GO" id="GO:0016787">
    <property type="term" value="F:hydrolase activity"/>
    <property type="evidence" value="ECO:0007669"/>
    <property type="project" value="UniProtKB-KW"/>
</dbReference>
<dbReference type="GO" id="GO:0005975">
    <property type="term" value="P:carbohydrate metabolic process"/>
    <property type="evidence" value="ECO:0007669"/>
    <property type="project" value="InterPro"/>
</dbReference>
<keyword evidence="1 3" id="KW-0378">Hydrolase</keyword>
<dbReference type="PANTHER" id="PTHR33886:SF8">
    <property type="entry name" value="UNSATURATED RHAMNOGALACTURONAN HYDROLASE (EUROFUNG)"/>
    <property type="match status" value="1"/>
</dbReference>
<sequence>MLNFPPWEETAVSLRVRHRAALATAAGVLLLLPIAAHAGTSRAGESASVRYEAENAAISRGAVESDHAGYTGTGFVNYDNVVGSSVEFQVTAATSGPHGLVLRFANGTTADRPMSVAVNGVTVTRSFPGTGAWTAWASVTVRAMLDAGVNMVRATALTADGGPNLDALTVDDGAQTTDWSRAVVDSTMAGYTPGTLGGWSYTRGLYLWGQYLVWRRTGEARYLTYIKDWADRFVDPSGGISQSFDNLDSMQAGNVLLALYRESGQARYRIAAAKIRNRLNTYPRTSDGGWWHSTSDSRQGQLWGDGVYMVDPFLARYGAWVSADSFTGTEPARQLEVYWSHLRRTSGTAAGLLHHAYDEPGGLTAPWVKPQLGNTNGVSWCRAMGWFGMAVADILDIIPATHPRREALIGILRELVPAYARWQDPATGRWWQVVTEPASPANWTETSCSAMYTYTISKAVEHGYVDASYQSNAERGYQGVLAELSVGADGRTDIAGISEGTNASDSLSYYFGRGRPLNDFHGLGAFLIMNEQLRR</sequence>
<dbReference type="Pfam" id="PF07470">
    <property type="entry name" value="Glyco_hydro_88"/>
    <property type="match status" value="1"/>
</dbReference>
<dbReference type="PROSITE" id="PS51175">
    <property type="entry name" value="CBM6"/>
    <property type="match status" value="1"/>
</dbReference>
<comment type="caution">
    <text evidence="3">The sequence shown here is derived from an EMBL/GenBank/DDBJ whole genome shotgun (WGS) entry which is preliminary data.</text>
</comment>
<evidence type="ECO:0000256" key="1">
    <source>
        <dbReference type="ARBA" id="ARBA00022801"/>
    </source>
</evidence>
<organism evidence="3 4">
    <name type="scientific">Nonomuraea montanisoli</name>
    <dbReference type="NCBI Taxonomy" id="2741721"/>
    <lineage>
        <taxon>Bacteria</taxon>
        <taxon>Bacillati</taxon>
        <taxon>Actinomycetota</taxon>
        <taxon>Actinomycetes</taxon>
        <taxon>Streptosporangiales</taxon>
        <taxon>Streptosporangiaceae</taxon>
        <taxon>Nonomuraea</taxon>
    </lineage>
</organism>
<feature type="domain" description="CBM6" evidence="2">
    <location>
        <begin position="49"/>
        <end position="171"/>
    </location>
</feature>
<dbReference type="InterPro" id="IPR008928">
    <property type="entry name" value="6-hairpin_glycosidase_sf"/>
</dbReference>
<dbReference type="Proteomes" id="UP000586042">
    <property type="component" value="Unassembled WGS sequence"/>
</dbReference>
<protein>
    <submittedName>
        <fullName evidence="3">Glycoside hydrolase family 88 protein</fullName>
    </submittedName>
</protein>
<reference evidence="3 4" key="1">
    <citation type="submission" date="2020-06" db="EMBL/GenBank/DDBJ databases">
        <title>Nonomuraea sp. SMC257, a novel actinomycete isolated from soil.</title>
        <authorList>
            <person name="Chanama M."/>
        </authorList>
    </citation>
    <scope>NUCLEOTIDE SEQUENCE [LARGE SCALE GENOMIC DNA]</scope>
    <source>
        <strain evidence="3 4">SMC257</strain>
    </source>
</reference>
<gene>
    <name evidence="3" type="ORF">HTZ77_24885</name>
</gene>
<dbReference type="Gene3D" id="1.50.10.10">
    <property type="match status" value="1"/>
</dbReference>
<dbReference type="EMBL" id="JABWGN010000009">
    <property type="protein sequence ID" value="NUW34643.1"/>
    <property type="molecule type" value="Genomic_DNA"/>
</dbReference>
<dbReference type="SUPFAM" id="SSF49785">
    <property type="entry name" value="Galactose-binding domain-like"/>
    <property type="match status" value="1"/>
</dbReference>
<dbReference type="PANTHER" id="PTHR33886">
    <property type="entry name" value="UNSATURATED RHAMNOGALACTURONAN HYDROLASE (EUROFUNG)"/>
    <property type="match status" value="1"/>
</dbReference>
<dbReference type="CDD" id="cd04082">
    <property type="entry name" value="CBM35_pectate_lyase-like"/>
    <property type="match status" value="1"/>
</dbReference>
<keyword evidence="4" id="KW-1185">Reference proteome</keyword>
<evidence type="ECO:0000313" key="3">
    <source>
        <dbReference type="EMBL" id="NUW34643.1"/>
    </source>
</evidence>
<dbReference type="InterPro" id="IPR005084">
    <property type="entry name" value="CBM6"/>
</dbReference>